<dbReference type="OrthoDB" id="2795276at2759"/>
<dbReference type="Gene3D" id="2.10.25.10">
    <property type="entry name" value="Laminin"/>
    <property type="match status" value="1"/>
</dbReference>
<dbReference type="Pfam" id="PF23106">
    <property type="entry name" value="EGF_Teneurin"/>
    <property type="match status" value="1"/>
</dbReference>
<dbReference type="SUPFAM" id="SSF57184">
    <property type="entry name" value="Growth factor receptor domain"/>
    <property type="match status" value="3"/>
</dbReference>
<feature type="disulfide bond" evidence="2">
    <location>
        <begin position="192"/>
        <end position="202"/>
    </location>
</feature>
<dbReference type="PROSITE" id="PS50026">
    <property type="entry name" value="EGF_3"/>
    <property type="match status" value="1"/>
</dbReference>
<dbReference type="InterPro" id="IPR002049">
    <property type="entry name" value="LE_dom"/>
</dbReference>
<comment type="caution">
    <text evidence="2">Lacks conserved residue(s) required for the propagation of feature annotation.</text>
</comment>
<dbReference type="InterPro" id="IPR006212">
    <property type="entry name" value="Furin_repeat"/>
</dbReference>
<dbReference type="SMART" id="SM00261">
    <property type="entry name" value="FU"/>
    <property type="match status" value="7"/>
</dbReference>
<keyword evidence="4" id="KW-0472">Membrane</keyword>
<dbReference type="SMART" id="SM00180">
    <property type="entry name" value="EGF_Lam"/>
    <property type="match status" value="2"/>
</dbReference>
<feature type="chain" id="PRO_5004023042" description="EGF-like domain-containing protein" evidence="5">
    <location>
        <begin position="18"/>
        <end position="981"/>
    </location>
</feature>
<feature type="region of interest" description="Disordered" evidence="3">
    <location>
        <begin position="899"/>
        <end position="936"/>
    </location>
</feature>
<keyword evidence="4" id="KW-1133">Transmembrane helix</keyword>
<dbReference type="CDD" id="cd00064">
    <property type="entry name" value="FU"/>
    <property type="match status" value="4"/>
</dbReference>
<dbReference type="Proteomes" id="UP000016930">
    <property type="component" value="Unassembled WGS sequence"/>
</dbReference>
<evidence type="ECO:0000313" key="8">
    <source>
        <dbReference type="Proteomes" id="UP000016930"/>
    </source>
</evidence>
<protein>
    <recommendedName>
        <fullName evidence="6">EGF-like domain-containing protein</fullName>
    </recommendedName>
</protein>
<keyword evidence="1 2" id="KW-0245">EGF-like domain</keyword>
<proteinExistence type="predicted"/>
<gene>
    <name evidence="7" type="ORF">CERSUDRAFT_140726</name>
</gene>
<evidence type="ECO:0000256" key="4">
    <source>
        <dbReference type="SAM" id="Phobius"/>
    </source>
</evidence>
<evidence type="ECO:0000256" key="2">
    <source>
        <dbReference type="PROSITE-ProRule" id="PRU00076"/>
    </source>
</evidence>
<keyword evidence="8" id="KW-1185">Reference proteome</keyword>
<evidence type="ECO:0000259" key="6">
    <source>
        <dbReference type="PROSITE" id="PS50026"/>
    </source>
</evidence>
<evidence type="ECO:0000256" key="3">
    <source>
        <dbReference type="SAM" id="MobiDB-lite"/>
    </source>
</evidence>
<keyword evidence="2" id="KW-1015">Disulfide bond</keyword>
<dbReference type="Gene3D" id="2.10.220.10">
    <property type="entry name" value="Hormone Receptor, Insulin-like Growth Factor Receptor 1, Chain A, domain 2"/>
    <property type="match status" value="4"/>
</dbReference>
<feature type="signal peptide" evidence="5">
    <location>
        <begin position="1"/>
        <end position="17"/>
    </location>
</feature>
<feature type="domain" description="EGF-like" evidence="6">
    <location>
        <begin position="188"/>
        <end position="220"/>
    </location>
</feature>
<keyword evidence="4" id="KW-0812">Transmembrane</keyword>
<name>M2PEL3_CERS8</name>
<dbReference type="PANTHER" id="PTHR15332:SF175">
    <property type="entry name" value="PROPROTEIN CONVERTASE SUBTILISIN_KEXIN TYPE 5-LIKE"/>
    <property type="match status" value="1"/>
</dbReference>
<dbReference type="SMART" id="SM00181">
    <property type="entry name" value="EGF"/>
    <property type="match status" value="5"/>
</dbReference>
<accession>M2PEL3</accession>
<dbReference type="STRING" id="914234.M2PEL3"/>
<dbReference type="PROSITE" id="PS00022">
    <property type="entry name" value="EGF_1"/>
    <property type="match status" value="1"/>
</dbReference>
<evidence type="ECO:0000256" key="1">
    <source>
        <dbReference type="ARBA" id="ARBA00022536"/>
    </source>
</evidence>
<evidence type="ECO:0000256" key="5">
    <source>
        <dbReference type="SAM" id="SignalP"/>
    </source>
</evidence>
<dbReference type="HOGENOM" id="CLU_010013_0_0_1"/>
<feature type="disulfide bond" evidence="2">
    <location>
        <begin position="210"/>
        <end position="219"/>
    </location>
</feature>
<dbReference type="CDD" id="cd00055">
    <property type="entry name" value="EGF_Lam"/>
    <property type="match status" value="1"/>
</dbReference>
<dbReference type="InterPro" id="IPR000742">
    <property type="entry name" value="EGF"/>
</dbReference>
<feature type="transmembrane region" description="Helical" evidence="4">
    <location>
        <begin position="668"/>
        <end position="691"/>
    </location>
</feature>
<sequence>MLSSLLATTLFLSASLAASSTSSPTVVCVAGQCLQGYTNITLGATLSASGAQTSLQLLPGTYTSSTNPELLHELLTSSNAALAPSAGFSANSSLPFTLALQPGIAVYPGANYSEQSTFHPLPQSKSPGNSTATPLSAGSLALSSNVWAALAPASGSSNNRVIFWDSAPDVAQLPSSVSGGSLSLLDIQSASCSPPCSGAGVCSASGTCTCPPGFTGESCESCASGFFGPTCEPCPADCETCDQGISGSGRCLKSIVSNAPSSCNCLNGQCGSNGQCSCITGWTTADNGTACAKCSPGFFLDSSGNCEVCNLGCEQCADSSGDCVTCKSGFTQNANDATSCVASQSATSSGTVCPDGSFSNGSNCTACSPECQTCSGPTSNDCIICGTGKYSFNGSCVSTDDNGVCSGSNLIANNNKHECDNCPVKCTSCKIPGFSVASTINQAQCTGCLPGFVLSQGQCVESCPSGTFLSPQDNLTCTACDSSCGTCVGSSTFCLTCNNNQLASNGSCVSSCPSNTFSSSGSCLSCHPDCATCTGSSFNQCSSCSSSLPVLTNGRCLPTCSQSEFFDTTSSTCQPCDSSCSSCAGSGPSNCLACSSSSQVLRGGTCVSANCANSSSVITGLGLCLSDLVFVPPASGTNSAPPLPTITGISSPVSPSSNTSTSSGGGGLAWWEILLMALGCAFLFVCVLMLWRRHARKMRKAATAQFAKKKGFGSRIWHWGERLFRRRRHPAPPADPPVHYEIKMAKMSGAEDIRHAHDVEKIVRTYDYEGRGAGSSRAPSPLPSLDHLDIERDAPGAYVKQPISRGPREVQRLNKSYAYSVASSSRAPSPLPSLGDYDLEPVRAHAPVKSSAPKGRNEKLLASENPYASSSRAPSPQFLRAEQTTTAYARDGKLTAAFEKSIAPSSRGPTPPLVRNDSSGSDVSGTGGSLPMASQARTEGRLISVCESAHEQPPLQMMSSNHPDQLATGRLRLCLRVLLPP</sequence>
<dbReference type="InterPro" id="IPR009030">
    <property type="entry name" value="Growth_fac_rcpt_cys_sf"/>
</dbReference>
<keyword evidence="5" id="KW-0732">Signal</keyword>
<dbReference type="AlphaFoldDB" id="M2PEL3"/>
<evidence type="ECO:0000313" key="7">
    <source>
        <dbReference type="EMBL" id="EMD34314.1"/>
    </source>
</evidence>
<dbReference type="EMBL" id="KB445803">
    <property type="protein sequence ID" value="EMD34314.1"/>
    <property type="molecule type" value="Genomic_DNA"/>
</dbReference>
<dbReference type="PANTHER" id="PTHR15332">
    <property type="entry name" value="PROPROTEIN CONVERTASE SUBTILISIN_KEXIN TYPE 5-LIKE"/>
    <property type="match status" value="1"/>
</dbReference>
<reference evidence="7 8" key="1">
    <citation type="journal article" date="2012" name="Proc. Natl. Acad. Sci. U.S.A.">
        <title>Comparative genomics of Ceriporiopsis subvermispora and Phanerochaete chrysosporium provide insight into selective ligninolysis.</title>
        <authorList>
            <person name="Fernandez-Fueyo E."/>
            <person name="Ruiz-Duenas F.J."/>
            <person name="Ferreira P."/>
            <person name="Floudas D."/>
            <person name="Hibbett D.S."/>
            <person name="Canessa P."/>
            <person name="Larrondo L.F."/>
            <person name="James T.Y."/>
            <person name="Seelenfreund D."/>
            <person name="Lobos S."/>
            <person name="Polanco R."/>
            <person name="Tello M."/>
            <person name="Honda Y."/>
            <person name="Watanabe T."/>
            <person name="Watanabe T."/>
            <person name="Ryu J.S."/>
            <person name="Kubicek C.P."/>
            <person name="Schmoll M."/>
            <person name="Gaskell J."/>
            <person name="Hammel K.E."/>
            <person name="St John F.J."/>
            <person name="Vanden Wymelenberg A."/>
            <person name="Sabat G."/>
            <person name="Splinter BonDurant S."/>
            <person name="Syed K."/>
            <person name="Yadav J.S."/>
            <person name="Doddapaneni H."/>
            <person name="Subramanian V."/>
            <person name="Lavin J.L."/>
            <person name="Oguiza J.A."/>
            <person name="Perez G."/>
            <person name="Pisabarro A.G."/>
            <person name="Ramirez L."/>
            <person name="Santoyo F."/>
            <person name="Master E."/>
            <person name="Coutinho P.M."/>
            <person name="Henrissat B."/>
            <person name="Lombard V."/>
            <person name="Magnuson J.K."/>
            <person name="Kuees U."/>
            <person name="Hori C."/>
            <person name="Igarashi K."/>
            <person name="Samejima M."/>
            <person name="Held B.W."/>
            <person name="Barry K.W."/>
            <person name="LaButti K.M."/>
            <person name="Lapidus A."/>
            <person name="Lindquist E.A."/>
            <person name="Lucas S.M."/>
            <person name="Riley R."/>
            <person name="Salamov A.A."/>
            <person name="Hoffmeister D."/>
            <person name="Schwenk D."/>
            <person name="Hadar Y."/>
            <person name="Yarden O."/>
            <person name="de Vries R.P."/>
            <person name="Wiebenga A."/>
            <person name="Stenlid J."/>
            <person name="Eastwood D."/>
            <person name="Grigoriev I.V."/>
            <person name="Berka R.M."/>
            <person name="Blanchette R.A."/>
            <person name="Kersten P."/>
            <person name="Martinez A.T."/>
            <person name="Vicuna R."/>
            <person name="Cullen D."/>
        </authorList>
    </citation>
    <scope>NUCLEOTIDE SEQUENCE [LARGE SCALE GENOMIC DNA]</scope>
    <source>
        <strain evidence="7 8">B</strain>
    </source>
</reference>
<organism evidence="7 8">
    <name type="scientific">Ceriporiopsis subvermispora (strain B)</name>
    <name type="common">White-rot fungus</name>
    <name type="synonym">Gelatoporia subvermispora</name>
    <dbReference type="NCBI Taxonomy" id="914234"/>
    <lineage>
        <taxon>Eukaryota</taxon>
        <taxon>Fungi</taxon>
        <taxon>Dikarya</taxon>
        <taxon>Basidiomycota</taxon>
        <taxon>Agaricomycotina</taxon>
        <taxon>Agaricomycetes</taxon>
        <taxon>Polyporales</taxon>
        <taxon>Gelatoporiaceae</taxon>
        <taxon>Gelatoporia</taxon>
    </lineage>
</organism>
<dbReference type="PROSITE" id="PS01248">
    <property type="entry name" value="EGF_LAM_1"/>
    <property type="match status" value="1"/>
</dbReference>